<reference evidence="1 2" key="4">
    <citation type="journal article" date="2011" name="BMC Genomics">
        <title>RNA-Seq improves annotation of protein-coding genes in the cucumber genome.</title>
        <authorList>
            <person name="Li Z."/>
            <person name="Zhang Z."/>
            <person name="Yan P."/>
            <person name="Huang S."/>
            <person name="Fei Z."/>
            <person name="Lin K."/>
        </authorList>
    </citation>
    <scope>NUCLEOTIDE SEQUENCE [LARGE SCALE GENOMIC DNA]</scope>
    <source>
        <strain evidence="2">cv. 9930</strain>
    </source>
</reference>
<name>A0A0A0K6C3_CUCSA</name>
<accession>A0A0A0K6C3</accession>
<keyword evidence="2" id="KW-1185">Reference proteome</keyword>
<evidence type="ECO:0000313" key="1">
    <source>
        <dbReference type="EMBL" id="KGN44459.1"/>
    </source>
</evidence>
<dbReference type="EMBL" id="CM002928">
    <property type="protein sequence ID" value="KGN44459.1"/>
    <property type="molecule type" value="Genomic_DNA"/>
</dbReference>
<evidence type="ECO:0000313" key="2">
    <source>
        <dbReference type="Proteomes" id="UP000029981"/>
    </source>
</evidence>
<protein>
    <submittedName>
        <fullName evidence="1">Uncharacterized protein</fullName>
    </submittedName>
</protein>
<organism evidence="1 2">
    <name type="scientific">Cucumis sativus</name>
    <name type="common">Cucumber</name>
    <dbReference type="NCBI Taxonomy" id="3659"/>
    <lineage>
        <taxon>Eukaryota</taxon>
        <taxon>Viridiplantae</taxon>
        <taxon>Streptophyta</taxon>
        <taxon>Embryophyta</taxon>
        <taxon>Tracheophyta</taxon>
        <taxon>Spermatophyta</taxon>
        <taxon>Magnoliopsida</taxon>
        <taxon>eudicotyledons</taxon>
        <taxon>Gunneridae</taxon>
        <taxon>Pentapetalae</taxon>
        <taxon>rosids</taxon>
        <taxon>fabids</taxon>
        <taxon>Cucurbitales</taxon>
        <taxon>Cucurbitaceae</taxon>
        <taxon>Benincaseae</taxon>
        <taxon>Cucumis</taxon>
    </lineage>
</organism>
<gene>
    <name evidence="1" type="ORF">Csa_7G298760</name>
</gene>
<reference evidence="1 2" key="3">
    <citation type="journal article" date="2010" name="BMC Genomics">
        <title>Transcriptome sequencing and comparative analysis of cucumber flowers with different sex types.</title>
        <authorList>
            <person name="Guo S."/>
            <person name="Zheng Y."/>
            <person name="Joung J.G."/>
            <person name="Liu S."/>
            <person name="Zhang Z."/>
            <person name="Crasta O.R."/>
            <person name="Sobral B.W."/>
            <person name="Xu Y."/>
            <person name="Huang S."/>
            <person name="Fei Z."/>
        </authorList>
    </citation>
    <scope>NUCLEOTIDE SEQUENCE [LARGE SCALE GENOMIC DNA]</scope>
    <source>
        <strain evidence="2">cv. 9930</strain>
    </source>
</reference>
<dbReference type="AlphaFoldDB" id="A0A0A0K6C3"/>
<reference evidence="1 2" key="2">
    <citation type="journal article" date="2009" name="PLoS ONE">
        <title>An integrated genetic and cytogenetic map of the cucumber genome.</title>
        <authorList>
            <person name="Ren Y."/>
            <person name="Zhang Z."/>
            <person name="Liu J."/>
            <person name="Staub J.E."/>
            <person name="Han Y."/>
            <person name="Cheng Z."/>
            <person name="Li X."/>
            <person name="Lu J."/>
            <person name="Miao H."/>
            <person name="Kang H."/>
            <person name="Xie B."/>
            <person name="Gu X."/>
            <person name="Wang X."/>
            <person name="Du Y."/>
            <person name="Jin W."/>
            <person name="Huang S."/>
        </authorList>
    </citation>
    <scope>NUCLEOTIDE SEQUENCE [LARGE SCALE GENOMIC DNA]</scope>
    <source>
        <strain evidence="2">cv. 9930</strain>
    </source>
</reference>
<reference evidence="1 2" key="1">
    <citation type="journal article" date="2009" name="Nat. Genet.">
        <title>The genome of the cucumber, Cucumis sativus L.</title>
        <authorList>
            <person name="Huang S."/>
            <person name="Li R."/>
            <person name="Zhang Z."/>
            <person name="Li L."/>
            <person name="Gu X."/>
            <person name="Fan W."/>
            <person name="Lucas W.J."/>
            <person name="Wang X."/>
            <person name="Xie B."/>
            <person name="Ni P."/>
            <person name="Ren Y."/>
            <person name="Zhu H."/>
            <person name="Li J."/>
            <person name="Lin K."/>
            <person name="Jin W."/>
            <person name="Fei Z."/>
            <person name="Li G."/>
            <person name="Staub J."/>
            <person name="Kilian A."/>
            <person name="van der Vossen E.A."/>
            <person name="Wu Y."/>
            <person name="Guo J."/>
            <person name="He J."/>
            <person name="Jia Z."/>
            <person name="Ren Y."/>
            <person name="Tian G."/>
            <person name="Lu Y."/>
            <person name="Ruan J."/>
            <person name="Qian W."/>
            <person name="Wang M."/>
            <person name="Huang Q."/>
            <person name="Li B."/>
            <person name="Xuan Z."/>
            <person name="Cao J."/>
            <person name="Asan"/>
            <person name="Wu Z."/>
            <person name="Zhang J."/>
            <person name="Cai Q."/>
            <person name="Bai Y."/>
            <person name="Zhao B."/>
            <person name="Han Y."/>
            <person name="Li Y."/>
            <person name="Li X."/>
            <person name="Wang S."/>
            <person name="Shi Q."/>
            <person name="Liu S."/>
            <person name="Cho W.K."/>
            <person name="Kim J.Y."/>
            <person name="Xu Y."/>
            <person name="Heller-Uszynska K."/>
            <person name="Miao H."/>
            <person name="Cheng Z."/>
            <person name="Zhang S."/>
            <person name="Wu J."/>
            <person name="Yang Y."/>
            <person name="Kang H."/>
            <person name="Li M."/>
            <person name="Liang H."/>
            <person name="Ren X."/>
            <person name="Shi Z."/>
            <person name="Wen M."/>
            <person name="Jian M."/>
            <person name="Yang H."/>
            <person name="Zhang G."/>
            <person name="Yang Z."/>
            <person name="Chen R."/>
            <person name="Liu S."/>
            <person name="Li J."/>
            <person name="Ma L."/>
            <person name="Liu H."/>
            <person name="Zhou Y."/>
            <person name="Zhao J."/>
            <person name="Fang X."/>
            <person name="Li G."/>
            <person name="Fang L."/>
            <person name="Li Y."/>
            <person name="Liu D."/>
            <person name="Zheng H."/>
            <person name="Zhang Y."/>
            <person name="Qin N."/>
            <person name="Li Z."/>
            <person name="Yang G."/>
            <person name="Yang S."/>
            <person name="Bolund L."/>
            <person name="Kristiansen K."/>
            <person name="Zheng H."/>
            <person name="Li S."/>
            <person name="Zhang X."/>
            <person name="Yang H."/>
            <person name="Wang J."/>
            <person name="Sun R."/>
            <person name="Zhang B."/>
            <person name="Jiang S."/>
            <person name="Wang J."/>
            <person name="Du Y."/>
            <person name="Li S."/>
        </authorList>
    </citation>
    <scope>NUCLEOTIDE SEQUENCE [LARGE SCALE GENOMIC DNA]</scope>
    <source>
        <strain evidence="2">cv. 9930</strain>
    </source>
</reference>
<sequence>MHKRYKFSIENQMGKGGADEIPDHGVTFTGLKRKLLVVHSLGVKLGERVSRTAKRGVHGPIYLVEAGGDRFPLLGHDEGINLLLRRVKGLIPEGENEDLGRIGIWGRPKRDC</sequence>
<dbReference type="Proteomes" id="UP000029981">
    <property type="component" value="Chromosome 7"/>
</dbReference>
<dbReference type="Gramene" id="KGN44459">
    <property type="protein sequence ID" value="KGN44459"/>
    <property type="gene ID" value="Csa_7G298760"/>
</dbReference>
<proteinExistence type="predicted"/>